<gene>
    <name evidence="2" type="ORF">ACFFHU_04810</name>
</gene>
<comment type="caution">
    <text evidence="2">The sequence shown here is derived from an EMBL/GenBank/DDBJ whole genome shotgun (WGS) entry which is preliminary data.</text>
</comment>
<feature type="compositionally biased region" description="Low complexity" evidence="1">
    <location>
        <begin position="96"/>
        <end position="105"/>
    </location>
</feature>
<protein>
    <submittedName>
        <fullName evidence="2">Uncharacterized protein</fullName>
    </submittedName>
</protein>
<accession>A0ABV6NRU5</accession>
<organism evidence="2 3">
    <name type="scientific">Plantactinospora siamensis</name>
    <dbReference type="NCBI Taxonomy" id="555372"/>
    <lineage>
        <taxon>Bacteria</taxon>
        <taxon>Bacillati</taxon>
        <taxon>Actinomycetota</taxon>
        <taxon>Actinomycetes</taxon>
        <taxon>Micromonosporales</taxon>
        <taxon>Micromonosporaceae</taxon>
        <taxon>Plantactinospora</taxon>
    </lineage>
</organism>
<keyword evidence="3" id="KW-1185">Reference proteome</keyword>
<dbReference type="Proteomes" id="UP001589894">
    <property type="component" value="Unassembled WGS sequence"/>
</dbReference>
<sequence length="130" mass="13156">MGNDSAQPQQPAGRGLDPADYGPDAAREVTLPPADPVREAKDRDLDDPAHSRIDADTLRDGGPTETPGMVTTTGGVAGPASVHRRPRPTGGNVAPTTTGDATTGGMEPSRGGTTSDASGPASETGYFTED</sequence>
<dbReference type="RefSeq" id="WP_377336105.1">
    <property type="nucleotide sequence ID" value="NZ_JBHLUE010000003.1"/>
</dbReference>
<evidence type="ECO:0000256" key="1">
    <source>
        <dbReference type="SAM" id="MobiDB-lite"/>
    </source>
</evidence>
<dbReference type="EMBL" id="JBHLUE010000003">
    <property type="protein sequence ID" value="MFC0563488.1"/>
    <property type="molecule type" value="Genomic_DNA"/>
</dbReference>
<feature type="compositionally biased region" description="Basic and acidic residues" evidence="1">
    <location>
        <begin position="36"/>
        <end position="59"/>
    </location>
</feature>
<feature type="region of interest" description="Disordered" evidence="1">
    <location>
        <begin position="1"/>
        <end position="130"/>
    </location>
</feature>
<name>A0ABV6NRU5_9ACTN</name>
<evidence type="ECO:0000313" key="3">
    <source>
        <dbReference type="Proteomes" id="UP001589894"/>
    </source>
</evidence>
<reference evidence="2 3" key="1">
    <citation type="submission" date="2024-09" db="EMBL/GenBank/DDBJ databases">
        <authorList>
            <person name="Sun Q."/>
            <person name="Mori K."/>
        </authorList>
    </citation>
    <scope>NUCLEOTIDE SEQUENCE [LARGE SCALE GENOMIC DNA]</scope>
    <source>
        <strain evidence="2 3">TBRC 2205</strain>
    </source>
</reference>
<evidence type="ECO:0000313" key="2">
    <source>
        <dbReference type="EMBL" id="MFC0563488.1"/>
    </source>
</evidence>
<feature type="compositionally biased region" description="Polar residues" evidence="1">
    <location>
        <begin position="1"/>
        <end position="10"/>
    </location>
</feature>
<proteinExistence type="predicted"/>